<reference evidence="3" key="1">
    <citation type="submission" date="2022-11" db="UniProtKB">
        <authorList>
            <consortium name="WormBaseParasite"/>
        </authorList>
    </citation>
    <scope>IDENTIFICATION</scope>
</reference>
<dbReference type="Proteomes" id="UP000887569">
    <property type="component" value="Unplaced"/>
</dbReference>
<proteinExistence type="predicted"/>
<dbReference type="InterPro" id="IPR002602">
    <property type="entry name" value="DB"/>
</dbReference>
<organism evidence="2 3">
    <name type="scientific">Parascaris univalens</name>
    <name type="common">Nematode worm</name>
    <dbReference type="NCBI Taxonomy" id="6257"/>
    <lineage>
        <taxon>Eukaryota</taxon>
        <taxon>Metazoa</taxon>
        <taxon>Ecdysozoa</taxon>
        <taxon>Nematoda</taxon>
        <taxon>Chromadorea</taxon>
        <taxon>Rhabditida</taxon>
        <taxon>Spirurina</taxon>
        <taxon>Ascaridomorpha</taxon>
        <taxon>Ascaridoidea</taxon>
        <taxon>Ascarididae</taxon>
        <taxon>Parascaris</taxon>
    </lineage>
</organism>
<protein>
    <recommendedName>
        <fullName evidence="1">Domain of unknown function DB domain-containing protein</fullName>
    </recommendedName>
</protein>
<dbReference type="PANTHER" id="PTHR46705">
    <property type="entry name" value="PROTEIN CBG09805"/>
    <property type="match status" value="1"/>
</dbReference>
<evidence type="ECO:0000259" key="1">
    <source>
        <dbReference type="Pfam" id="PF01682"/>
    </source>
</evidence>
<accession>A0A915BSM0</accession>
<dbReference type="WBParaSite" id="PgR057_g003_t02">
    <property type="protein sequence ID" value="PgR057_g003_t02"/>
    <property type="gene ID" value="PgR057_g003"/>
</dbReference>
<feature type="domain" description="Domain of unknown function DB" evidence="1">
    <location>
        <begin position="53"/>
        <end position="155"/>
    </location>
</feature>
<dbReference type="Pfam" id="PF01682">
    <property type="entry name" value="DB"/>
    <property type="match status" value="1"/>
</dbReference>
<name>A0A915BSM0_PARUN</name>
<evidence type="ECO:0000313" key="2">
    <source>
        <dbReference type="Proteomes" id="UP000887569"/>
    </source>
</evidence>
<keyword evidence="2" id="KW-1185">Reference proteome</keyword>
<dbReference type="PANTHER" id="PTHR46705:SF9">
    <property type="entry name" value="DOMAIN OF UNKNOWN FUNCTION DB DOMAIN-CONTAINING PROTEIN"/>
    <property type="match status" value="1"/>
</dbReference>
<sequence>MCLSMGGCGGGGGCGHCCARAKGSKTFSASGIGGRGGERLGRRLNPNERFFECCKEQQLPLSCLNKCSYSNYNQVTIRNMFFGFDACPIQAANTIHFCATRGVDHRQCCARNGVTTTLAGSKCLIFCAPPSQNETRLDFSFMPCYERFERMKSCFWKNAVSESINGQLEPFRRSSF</sequence>
<dbReference type="AlphaFoldDB" id="A0A915BSM0"/>
<evidence type="ECO:0000313" key="3">
    <source>
        <dbReference type="WBParaSite" id="PgR057_g003_t02"/>
    </source>
</evidence>